<feature type="chain" id="PRO_5040121156" evidence="1">
    <location>
        <begin position="18"/>
        <end position="246"/>
    </location>
</feature>
<name>A0A9P0B889_BRAAE</name>
<evidence type="ECO:0000313" key="2">
    <source>
        <dbReference type="EMBL" id="CAH0557396.1"/>
    </source>
</evidence>
<accession>A0A9P0B889</accession>
<reference evidence="2" key="1">
    <citation type="submission" date="2021-12" db="EMBL/GenBank/DDBJ databases">
        <authorList>
            <person name="King R."/>
        </authorList>
    </citation>
    <scope>NUCLEOTIDE SEQUENCE</scope>
</reference>
<sequence>MYINLVSLNLLLKKIRAVIWADAEELLDSVCEQRKLIGNYEIKIMADGGQGFFKICMTILPENYISESNKSQNNQSSDEEDNFESPIKKRKLYSEGGSTGHKAKLTSVHRLIMLCIVPDIQETYDNMKLLFELTNINNIPFKFVSDFKLLLIVNGQQTTTSTCPCPYCFITLNDLRNSESGNNSGEHNIETDADEGKLCSGFETLKTYGHIRKDYDSFSSMHKKKKNAKYCHSTVNLPLFAEDDNM</sequence>
<dbReference type="AlphaFoldDB" id="A0A9P0B889"/>
<dbReference type="Proteomes" id="UP001154078">
    <property type="component" value="Chromosome 5"/>
</dbReference>
<keyword evidence="3" id="KW-1185">Reference proteome</keyword>
<evidence type="ECO:0000256" key="1">
    <source>
        <dbReference type="SAM" id="SignalP"/>
    </source>
</evidence>
<keyword evidence="1" id="KW-0732">Signal</keyword>
<gene>
    <name evidence="2" type="ORF">MELIAE_LOCUS8133</name>
</gene>
<dbReference type="OrthoDB" id="6767500at2759"/>
<protein>
    <submittedName>
        <fullName evidence="2">Uncharacterized protein</fullName>
    </submittedName>
</protein>
<feature type="signal peptide" evidence="1">
    <location>
        <begin position="1"/>
        <end position="17"/>
    </location>
</feature>
<evidence type="ECO:0000313" key="3">
    <source>
        <dbReference type="Proteomes" id="UP001154078"/>
    </source>
</evidence>
<dbReference type="EMBL" id="OV121136">
    <property type="protein sequence ID" value="CAH0557396.1"/>
    <property type="molecule type" value="Genomic_DNA"/>
</dbReference>
<organism evidence="2 3">
    <name type="scientific">Brassicogethes aeneus</name>
    <name type="common">Rape pollen beetle</name>
    <name type="synonym">Meligethes aeneus</name>
    <dbReference type="NCBI Taxonomy" id="1431903"/>
    <lineage>
        <taxon>Eukaryota</taxon>
        <taxon>Metazoa</taxon>
        <taxon>Ecdysozoa</taxon>
        <taxon>Arthropoda</taxon>
        <taxon>Hexapoda</taxon>
        <taxon>Insecta</taxon>
        <taxon>Pterygota</taxon>
        <taxon>Neoptera</taxon>
        <taxon>Endopterygota</taxon>
        <taxon>Coleoptera</taxon>
        <taxon>Polyphaga</taxon>
        <taxon>Cucujiformia</taxon>
        <taxon>Nitidulidae</taxon>
        <taxon>Meligethinae</taxon>
        <taxon>Brassicogethes</taxon>
    </lineage>
</organism>
<proteinExistence type="predicted"/>